<reference evidence="3" key="1">
    <citation type="submission" date="2017-02" db="UniProtKB">
        <authorList>
            <consortium name="WormBaseParasite"/>
        </authorList>
    </citation>
    <scope>IDENTIFICATION</scope>
</reference>
<dbReference type="EMBL" id="UYSL01020463">
    <property type="protein sequence ID" value="VDL74719.1"/>
    <property type="molecule type" value="Genomic_DNA"/>
</dbReference>
<reference evidence="1 2" key="2">
    <citation type="submission" date="2018-11" db="EMBL/GenBank/DDBJ databases">
        <authorList>
            <consortium name="Pathogen Informatics"/>
        </authorList>
    </citation>
    <scope>NUCLEOTIDE SEQUENCE [LARGE SCALE GENOMIC DNA]</scope>
</reference>
<keyword evidence="2" id="KW-1185">Reference proteome</keyword>
<dbReference type="WBParaSite" id="NBR_0001112901-mRNA-1">
    <property type="protein sequence ID" value="NBR_0001112901-mRNA-1"/>
    <property type="gene ID" value="NBR_0001112901"/>
</dbReference>
<evidence type="ECO:0000313" key="1">
    <source>
        <dbReference type="EMBL" id="VDL74719.1"/>
    </source>
</evidence>
<proteinExistence type="predicted"/>
<sequence length="110" mass="11685">MASGSLEDVEFNQTSDTISSSLSALERPFRAAAGQTNPAVPAFHSGAKNSKAILSWGCGRWSSSVFTTSSFDVLITEAVSECATHKALPLSLLFSSFIPTHPVLQLALRK</sequence>
<dbReference type="AlphaFoldDB" id="A0A0N4Y584"/>
<gene>
    <name evidence="1" type="ORF">NBR_LOCUS11130</name>
</gene>
<name>A0A0N4Y584_NIPBR</name>
<dbReference type="Proteomes" id="UP000271162">
    <property type="component" value="Unassembled WGS sequence"/>
</dbReference>
<evidence type="ECO:0000313" key="3">
    <source>
        <dbReference type="WBParaSite" id="NBR_0001112901-mRNA-1"/>
    </source>
</evidence>
<organism evidence="3">
    <name type="scientific">Nippostrongylus brasiliensis</name>
    <name type="common">Rat hookworm</name>
    <dbReference type="NCBI Taxonomy" id="27835"/>
    <lineage>
        <taxon>Eukaryota</taxon>
        <taxon>Metazoa</taxon>
        <taxon>Ecdysozoa</taxon>
        <taxon>Nematoda</taxon>
        <taxon>Chromadorea</taxon>
        <taxon>Rhabditida</taxon>
        <taxon>Rhabditina</taxon>
        <taxon>Rhabditomorpha</taxon>
        <taxon>Strongyloidea</taxon>
        <taxon>Heligmosomidae</taxon>
        <taxon>Nippostrongylus</taxon>
    </lineage>
</organism>
<accession>A0A0N4Y584</accession>
<evidence type="ECO:0000313" key="2">
    <source>
        <dbReference type="Proteomes" id="UP000271162"/>
    </source>
</evidence>
<protein>
    <submittedName>
        <fullName evidence="1 3">Uncharacterized protein</fullName>
    </submittedName>
</protein>